<dbReference type="OrthoDB" id="10021397at2759"/>
<dbReference type="Gene3D" id="1.20.1250.20">
    <property type="entry name" value="MFS general substrate transporter like domains"/>
    <property type="match status" value="2"/>
</dbReference>
<dbReference type="FunFam" id="1.20.1250.20:FF:000429">
    <property type="entry name" value="MFS drug efflux transporter, putative"/>
    <property type="match status" value="1"/>
</dbReference>
<evidence type="ECO:0000259" key="9">
    <source>
        <dbReference type="PROSITE" id="PS50850"/>
    </source>
</evidence>
<feature type="transmembrane region" description="Helical" evidence="8">
    <location>
        <begin position="515"/>
        <end position="533"/>
    </location>
</feature>
<dbReference type="PROSITE" id="PS50850">
    <property type="entry name" value="MFS"/>
    <property type="match status" value="1"/>
</dbReference>
<accession>A0A6A5VBU2</accession>
<reference evidence="10" key="1">
    <citation type="journal article" date="2020" name="Stud. Mycol.">
        <title>101 Dothideomycetes genomes: a test case for predicting lifestyles and emergence of pathogens.</title>
        <authorList>
            <person name="Haridas S."/>
            <person name="Albert R."/>
            <person name="Binder M."/>
            <person name="Bloem J."/>
            <person name="Labutti K."/>
            <person name="Salamov A."/>
            <person name="Andreopoulos B."/>
            <person name="Baker S."/>
            <person name="Barry K."/>
            <person name="Bills G."/>
            <person name="Bluhm B."/>
            <person name="Cannon C."/>
            <person name="Castanera R."/>
            <person name="Culley D."/>
            <person name="Daum C."/>
            <person name="Ezra D."/>
            <person name="Gonzalez J."/>
            <person name="Henrissat B."/>
            <person name="Kuo A."/>
            <person name="Liang C."/>
            <person name="Lipzen A."/>
            <person name="Lutzoni F."/>
            <person name="Magnuson J."/>
            <person name="Mondo S."/>
            <person name="Nolan M."/>
            <person name="Ohm R."/>
            <person name="Pangilinan J."/>
            <person name="Park H.-J."/>
            <person name="Ramirez L."/>
            <person name="Alfaro M."/>
            <person name="Sun H."/>
            <person name="Tritt A."/>
            <person name="Yoshinaga Y."/>
            <person name="Zwiers L.-H."/>
            <person name="Turgeon B."/>
            <person name="Goodwin S."/>
            <person name="Spatafora J."/>
            <person name="Crous P."/>
            <person name="Grigoriev I."/>
        </authorList>
    </citation>
    <scope>NUCLEOTIDE SEQUENCE</scope>
    <source>
        <strain evidence="10">CBS 107.79</strain>
    </source>
</reference>
<feature type="domain" description="Major facilitator superfamily (MFS) profile" evidence="9">
    <location>
        <begin position="45"/>
        <end position="538"/>
    </location>
</feature>
<dbReference type="GO" id="GO:0022857">
    <property type="term" value="F:transmembrane transporter activity"/>
    <property type="evidence" value="ECO:0007669"/>
    <property type="project" value="InterPro"/>
</dbReference>
<feature type="transmembrane region" description="Helical" evidence="8">
    <location>
        <begin position="375"/>
        <end position="394"/>
    </location>
</feature>
<keyword evidence="4 8" id="KW-0812">Transmembrane</keyword>
<dbReference type="InterPro" id="IPR020846">
    <property type="entry name" value="MFS_dom"/>
</dbReference>
<gene>
    <name evidence="10" type="ORF">BU23DRAFT_554090</name>
</gene>
<evidence type="ECO:0000256" key="6">
    <source>
        <dbReference type="ARBA" id="ARBA00023136"/>
    </source>
</evidence>
<keyword evidence="11" id="KW-1185">Reference proteome</keyword>
<dbReference type="EMBL" id="ML976680">
    <property type="protein sequence ID" value="KAF1973462.1"/>
    <property type="molecule type" value="Genomic_DNA"/>
</dbReference>
<evidence type="ECO:0000256" key="3">
    <source>
        <dbReference type="ARBA" id="ARBA00022448"/>
    </source>
</evidence>
<feature type="transmembrane region" description="Helical" evidence="8">
    <location>
        <begin position="135"/>
        <end position="156"/>
    </location>
</feature>
<dbReference type="PRINTS" id="PR01036">
    <property type="entry name" value="TCRTETB"/>
</dbReference>
<feature type="transmembrane region" description="Helical" evidence="8">
    <location>
        <begin position="199"/>
        <end position="218"/>
    </location>
</feature>
<dbReference type="InterPro" id="IPR011701">
    <property type="entry name" value="MFS"/>
</dbReference>
<evidence type="ECO:0000256" key="7">
    <source>
        <dbReference type="SAM" id="MobiDB-lite"/>
    </source>
</evidence>
<protein>
    <submittedName>
        <fullName evidence="10">MFS general substrate transporter</fullName>
    </submittedName>
</protein>
<evidence type="ECO:0000256" key="1">
    <source>
        <dbReference type="ARBA" id="ARBA00004141"/>
    </source>
</evidence>
<feature type="transmembrane region" description="Helical" evidence="8">
    <location>
        <begin position="439"/>
        <end position="463"/>
    </location>
</feature>
<dbReference type="PANTHER" id="PTHR23501:SF12">
    <property type="entry name" value="MAJOR FACILITATOR SUPERFAMILY (MFS) PROFILE DOMAIN-CONTAINING PROTEIN-RELATED"/>
    <property type="match status" value="1"/>
</dbReference>
<feature type="transmembrane region" description="Helical" evidence="8">
    <location>
        <begin position="406"/>
        <end position="427"/>
    </location>
</feature>
<dbReference type="Proteomes" id="UP000800036">
    <property type="component" value="Unassembled WGS sequence"/>
</dbReference>
<evidence type="ECO:0000256" key="2">
    <source>
        <dbReference type="ARBA" id="ARBA00007520"/>
    </source>
</evidence>
<dbReference type="SUPFAM" id="SSF103473">
    <property type="entry name" value="MFS general substrate transporter"/>
    <property type="match status" value="1"/>
</dbReference>
<feature type="transmembrane region" description="Helical" evidence="8">
    <location>
        <begin position="110"/>
        <end position="129"/>
    </location>
</feature>
<evidence type="ECO:0000256" key="5">
    <source>
        <dbReference type="ARBA" id="ARBA00022989"/>
    </source>
</evidence>
<feature type="transmembrane region" description="Helical" evidence="8">
    <location>
        <begin position="351"/>
        <end position="368"/>
    </location>
</feature>
<keyword evidence="3" id="KW-0813">Transport</keyword>
<feature type="transmembrane region" description="Helical" evidence="8">
    <location>
        <begin position="313"/>
        <end position="331"/>
    </location>
</feature>
<comment type="similarity">
    <text evidence="2">Belongs to the major facilitator superfamily. TCR/Tet family.</text>
</comment>
<keyword evidence="5 8" id="KW-1133">Transmembrane helix</keyword>
<evidence type="ECO:0000256" key="8">
    <source>
        <dbReference type="SAM" id="Phobius"/>
    </source>
</evidence>
<feature type="transmembrane region" description="Helical" evidence="8">
    <location>
        <begin position="39"/>
        <end position="58"/>
    </location>
</feature>
<feature type="transmembrane region" description="Helical" evidence="8">
    <location>
        <begin position="271"/>
        <end position="293"/>
    </location>
</feature>
<dbReference type="GO" id="GO:0005886">
    <property type="term" value="C:plasma membrane"/>
    <property type="evidence" value="ECO:0007669"/>
    <property type="project" value="TreeGrafter"/>
</dbReference>
<name>A0A6A5VBU2_9PLEO</name>
<evidence type="ECO:0000313" key="10">
    <source>
        <dbReference type="EMBL" id="KAF1973462.1"/>
    </source>
</evidence>
<feature type="transmembrane region" description="Helical" evidence="8">
    <location>
        <begin position="80"/>
        <end position="98"/>
    </location>
</feature>
<dbReference type="AlphaFoldDB" id="A0A6A5VBU2"/>
<evidence type="ECO:0000313" key="11">
    <source>
        <dbReference type="Proteomes" id="UP000800036"/>
    </source>
</evidence>
<dbReference type="Pfam" id="PF07690">
    <property type="entry name" value="MFS_1"/>
    <property type="match status" value="1"/>
</dbReference>
<comment type="subcellular location">
    <subcellularLocation>
        <location evidence="1">Membrane</location>
        <topology evidence="1">Multi-pass membrane protein</topology>
    </subcellularLocation>
</comment>
<feature type="region of interest" description="Disordered" evidence="7">
    <location>
        <begin position="1"/>
        <end position="22"/>
    </location>
</feature>
<sequence length="545" mass="57433">MTTLEKETPISGSDPNSPKLEAGEAESAFASEPAKQRNLVSWTLIIAAILSTIFLFALDNTITADVIPAIVGTFGHADKLPWLSVAFQIGGVGVVLPLGRMYALFDAKWLYIFFVVLFCAGSALCGGAPNMDAFIVGRVIAGVGGIGIYLGVMTLLSVNTTTTERPLYLGLVGLVFGVGNVVGPVIGGAFADSAATWRWGFYINLCIIGLMAPVYIFLIPGFQPAPGRTAIDRLKEIDFVGTLLSIGTLVCLVMAINFGGVLYAWSSGQIIALFVIAGVLFVAFCAQQGLALLTTNERRLFPVVFLRNKEAMLLFVLTATFNSAAFIPIYYIPTYFQFTRGDGPLDAGVRLLPLIIFITFMIIVNGTVLSKGGYYMPWFLGGSVVSLIGCVLLSTADMGTKPGAIYGYEVLVGIGAGCGIQTSFAVIQTITSPELMSHGLGFIMISQLLGVTLALSISGAVFVNQAMVGLSKVLVDSTREQLQSALMGLSGDITALGGEQRNAALNVIVECLAKVFIPAYAATALGTIAALFLSRQKMPSGAVAA</sequence>
<proteinExistence type="inferred from homology"/>
<feature type="transmembrane region" description="Helical" evidence="8">
    <location>
        <begin position="168"/>
        <end position="187"/>
    </location>
</feature>
<dbReference type="PANTHER" id="PTHR23501">
    <property type="entry name" value="MAJOR FACILITATOR SUPERFAMILY"/>
    <property type="match status" value="1"/>
</dbReference>
<feature type="transmembrane region" description="Helical" evidence="8">
    <location>
        <begin position="239"/>
        <end position="265"/>
    </location>
</feature>
<keyword evidence="6 8" id="KW-0472">Membrane</keyword>
<evidence type="ECO:0000256" key="4">
    <source>
        <dbReference type="ARBA" id="ARBA00022692"/>
    </source>
</evidence>
<organism evidence="10 11">
    <name type="scientific">Bimuria novae-zelandiae CBS 107.79</name>
    <dbReference type="NCBI Taxonomy" id="1447943"/>
    <lineage>
        <taxon>Eukaryota</taxon>
        <taxon>Fungi</taxon>
        <taxon>Dikarya</taxon>
        <taxon>Ascomycota</taxon>
        <taxon>Pezizomycotina</taxon>
        <taxon>Dothideomycetes</taxon>
        <taxon>Pleosporomycetidae</taxon>
        <taxon>Pleosporales</taxon>
        <taxon>Massarineae</taxon>
        <taxon>Didymosphaeriaceae</taxon>
        <taxon>Bimuria</taxon>
    </lineage>
</organism>
<dbReference type="InterPro" id="IPR036259">
    <property type="entry name" value="MFS_trans_sf"/>
</dbReference>